<evidence type="ECO:0000256" key="1">
    <source>
        <dbReference type="SAM" id="SignalP"/>
    </source>
</evidence>
<organism evidence="2 3">
    <name type="scientific">Sediminibacterium roseum</name>
    <dbReference type="NCBI Taxonomy" id="1978412"/>
    <lineage>
        <taxon>Bacteria</taxon>
        <taxon>Pseudomonadati</taxon>
        <taxon>Bacteroidota</taxon>
        <taxon>Chitinophagia</taxon>
        <taxon>Chitinophagales</taxon>
        <taxon>Chitinophagaceae</taxon>
        <taxon>Sediminibacterium</taxon>
    </lineage>
</organism>
<feature type="chain" id="PRO_5045342122" evidence="1">
    <location>
        <begin position="33"/>
        <end position="931"/>
    </location>
</feature>
<dbReference type="RefSeq" id="WP_161818713.1">
    <property type="nucleotide sequence ID" value="NZ_JAACJS010000012.1"/>
</dbReference>
<accession>A0ABW9ZVA5</accession>
<evidence type="ECO:0000313" key="2">
    <source>
        <dbReference type="EMBL" id="NCI50415.1"/>
    </source>
</evidence>
<name>A0ABW9ZVA5_9BACT</name>
<dbReference type="Gene3D" id="2.60.40.1120">
    <property type="entry name" value="Carboxypeptidase-like, regulatory domain"/>
    <property type="match status" value="1"/>
</dbReference>
<reference evidence="2 3" key="1">
    <citation type="submission" date="2020-01" db="EMBL/GenBank/DDBJ databases">
        <title>Genome analysis.</title>
        <authorList>
            <person name="Wu S."/>
            <person name="Wang G."/>
        </authorList>
    </citation>
    <scope>NUCLEOTIDE SEQUENCE [LARGE SCALE GENOMIC DNA]</scope>
    <source>
        <strain evidence="2 3">SYL130</strain>
    </source>
</reference>
<keyword evidence="3" id="KW-1185">Reference proteome</keyword>
<dbReference type="EMBL" id="JAACJS010000012">
    <property type="protein sequence ID" value="NCI50415.1"/>
    <property type="molecule type" value="Genomic_DNA"/>
</dbReference>
<gene>
    <name evidence="2" type="ORF">GWC95_10815</name>
</gene>
<proteinExistence type="predicted"/>
<evidence type="ECO:0000313" key="3">
    <source>
        <dbReference type="Proteomes" id="UP000753802"/>
    </source>
</evidence>
<protein>
    <submittedName>
        <fullName evidence="2">Carboxypeptidase regulatory-like domain-containing protein</fullName>
    </submittedName>
</protein>
<dbReference type="InterPro" id="IPR013784">
    <property type="entry name" value="Carb-bd-like_fold"/>
</dbReference>
<comment type="caution">
    <text evidence="2">The sequence shown here is derived from an EMBL/GenBank/DDBJ whole genome shotgun (WGS) entry which is preliminary data.</text>
</comment>
<feature type="signal peptide" evidence="1">
    <location>
        <begin position="1"/>
        <end position="32"/>
    </location>
</feature>
<dbReference type="SUPFAM" id="SSF49452">
    <property type="entry name" value="Starch-binding domain-like"/>
    <property type="match status" value="1"/>
</dbReference>
<dbReference type="Proteomes" id="UP000753802">
    <property type="component" value="Unassembled WGS sequence"/>
</dbReference>
<keyword evidence="1" id="KW-0732">Signal</keyword>
<sequence>MTNTYPISRKNTVRNVCVLLLCFVLSQLSVHAQNSSLQFSVNKTSVTAANEELIDLVLKVQNTSAIPLDARAVINVPANFELVSKPEIPFTIPARDSMFIAVKVFVGKKAQSGKLHSFQFLLLGKNEAVLAETRTQLRVSINRRVNLFSMVSNILLDNTIDSLVIPVRIANAGNTVQKITLIASLPAAVQDQAFHATRQIVLQPSADTLINISKPVTRKMVNSEGFNVTITGLYENSDVLGMAYIRVQSARSNRNYRDIQGSDDFNDNTITLSSQSMFAPTQSYMLRGRGNADIAGGHLGYNLDLTAWKNGYAPALLQNTWVDFQKNNSGVRAGNLNKMLDLNLYGRGASAFVSDTAHGNRFEAGYIDGNSNLLGNNFYLFPTGNAGWATFTHSAKQWQYNNFAVYQSNPAMNARDAIFGNNISITTPKNIRYGFIANASRSAEFSNSSLQKFGVALGASASGSVGNISFNSNNYYSSGYYPGIQRGAFNFSERITWVRPNSSLWMNVDYYNYQPKTLSASQYFLPSFGMLRAEIGVSGKIGKINFSVAPVHTHETSDAYQFGATTLVHSLDAWNVNATLNYLIGTNQYLSFNAEAGTYSSSFDPSQRIHLRSNALYKKGIFNLNTTLQFGTFYLGEAANNFVSKTRATYMLNVIPSIQQHFFRNKLRTELSIAFQNSGYAGSSWFIAGRAEYDVSKKMSVYTSLNHNRYAGYGYSILEMGVTRQLALPKAGDKTNSLEIFVYKDLNRNGVYDAGDSTASGYLLYINNDIFISSPDGDVVYKNLPVENYRLTMPVNKGWYAPERNIRLDKKTRIEIPLQRTGTLRGTIAYTKTEFSYDIGNDRSGILVTATDSSDRVYKTKTGMDGRYVFYIPVGTYTITIDRASLPAETEPLNDNRQVTIEAGGVSSLDFEIKVRSKKVEVKKFVSPGNR</sequence>